<dbReference type="EMBL" id="UINC01015101">
    <property type="protein sequence ID" value="SVA63853.1"/>
    <property type="molecule type" value="Genomic_DNA"/>
</dbReference>
<feature type="compositionally biased region" description="Acidic residues" evidence="1">
    <location>
        <begin position="51"/>
        <end position="66"/>
    </location>
</feature>
<protein>
    <submittedName>
        <fullName evidence="3">Uncharacterized protein</fullName>
    </submittedName>
</protein>
<proteinExistence type="predicted"/>
<feature type="region of interest" description="Disordered" evidence="1">
    <location>
        <begin position="51"/>
        <end position="102"/>
    </location>
</feature>
<evidence type="ECO:0000313" key="3">
    <source>
        <dbReference type="EMBL" id="SVA63853.1"/>
    </source>
</evidence>
<reference evidence="3" key="1">
    <citation type="submission" date="2018-05" db="EMBL/GenBank/DDBJ databases">
        <authorList>
            <person name="Lanie J.A."/>
            <person name="Ng W.-L."/>
            <person name="Kazmierczak K.M."/>
            <person name="Andrzejewski T.M."/>
            <person name="Davidsen T.M."/>
            <person name="Wayne K.J."/>
            <person name="Tettelin H."/>
            <person name="Glass J.I."/>
            <person name="Rusch D."/>
            <person name="Podicherti R."/>
            <person name="Tsui H.-C.T."/>
            <person name="Winkler M.E."/>
        </authorList>
    </citation>
    <scope>NUCLEOTIDE SEQUENCE</scope>
</reference>
<feature type="compositionally biased region" description="Basic and acidic residues" evidence="1">
    <location>
        <begin position="74"/>
        <end position="102"/>
    </location>
</feature>
<evidence type="ECO:0000256" key="2">
    <source>
        <dbReference type="SAM" id="Phobius"/>
    </source>
</evidence>
<keyword evidence="2" id="KW-0812">Transmembrane</keyword>
<name>A0A381XHU3_9ZZZZ</name>
<keyword evidence="2" id="KW-0472">Membrane</keyword>
<accession>A0A381XHU3</accession>
<organism evidence="3">
    <name type="scientific">marine metagenome</name>
    <dbReference type="NCBI Taxonomy" id="408172"/>
    <lineage>
        <taxon>unclassified sequences</taxon>
        <taxon>metagenomes</taxon>
        <taxon>ecological metagenomes</taxon>
    </lineage>
</organism>
<dbReference type="AlphaFoldDB" id="A0A381XHU3"/>
<evidence type="ECO:0000256" key="1">
    <source>
        <dbReference type="SAM" id="MobiDB-lite"/>
    </source>
</evidence>
<feature type="transmembrane region" description="Helical" evidence="2">
    <location>
        <begin position="27"/>
        <end position="45"/>
    </location>
</feature>
<sequence length="102" mass="11434">MAVFSFGFLSVGSFLFGATATTSFIRGLVGGCLFGMLLWLVGFLFDEEKDTTEDDLEDEGGSDQDLDTFNPDQQDVREKSAEISEKEMREKEEKEKQEATPF</sequence>
<gene>
    <name evidence="3" type="ORF">METZ01_LOCUS116707</name>
</gene>
<keyword evidence="2" id="KW-1133">Transmembrane helix</keyword>